<keyword evidence="3" id="KW-1185">Reference proteome</keyword>
<proteinExistence type="predicted"/>
<dbReference type="AlphaFoldDB" id="A0A0L7LAN4"/>
<organism evidence="2 3">
    <name type="scientific">Operophtera brumata</name>
    <name type="common">Winter moth</name>
    <name type="synonym">Phalaena brumata</name>
    <dbReference type="NCBI Taxonomy" id="104452"/>
    <lineage>
        <taxon>Eukaryota</taxon>
        <taxon>Metazoa</taxon>
        <taxon>Ecdysozoa</taxon>
        <taxon>Arthropoda</taxon>
        <taxon>Hexapoda</taxon>
        <taxon>Insecta</taxon>
        <taxon>Pterygota</taxon>
        <taxon>Neoptera</taxon>
        <taxon>Endopterygota</taxon>
        <taxon>Lepidoptera</taxon>
        <taxon>Glossata</taxon>
        <taxon>Ditrysia</taxon>
        <taxon>Geometroidea</taxon>
        <taxon>Geometridae</taxon>
        <taxon>Larentiinae</taxon>
        <taxon>Operophtera</taxon>
    </lineage>
</organism>
<evidence type="ECO:0000313" key="2">
    <source>
        <dbReference type="EMBL" id="KOB72271.1"/>
    </source>
</evidence>
<evidence type="ECO:0000256" key="1">
    <source>
        <dbReference type="SAM" id="MobiDB-lite"/>
    </source>
</evidence>
<protein>
    <submittedName>
        <fullName evidence="2">Uncharacterized protein</fullName>
    </submittedName>
</protein>
<accession>A0A0L7LAN4</accession>
<feature type="region of interest" description="Disordered" evidence="1">
    <location>
        <begin position="106"/>
        <end position="152"/>
    </location>
</feature>
<evidence type="ECO:0000313" key="3">
    <source>
        <dbReference type="Proteomes" id="UP000037510"/>
    </source>
</evidence>
<dbReference type="Proteomes" id="UP000037510">
    <property type="component" value="Unassembled WGS sequence"/>
</dbReference>
<feature type="region of interest" description="Disordered" evidence="1">
    <location>
        <begin position="973"/>
        <end position="995"/>
    </location>
</feature>
<gene>
    <name evidence="2" type="ORF">OBRU01_12542</name>
</gene>
<dbReference type="STRING" id="104452.A0A0L7LAN4"/>
<sequence>MDASASKTVNENKDVFNFILDIESSEFPTHVKQKSTIIKYTKLPEFDIGLNVKWPHQSYSMQPRLRRITTVDDPISNTSRSLKPELVVLSKSMATNISKRKIVTINEDDSKDTKPSAKKSNVGVKALKPNSNYRSKPSNLEDNHTVASSKSVNVSKNRVSKNYISPSEREKEVYVIKSKLNENLKRTIPNKPIEKANLNKSSTRQTKSKQLKEVLNNHKPLNVKNVPVDEKHRRSVFVTPGTNATAQLSCEVVKHKDKDASTDPFSEKVDSVTEMDSCVPQISCELVIHKDASTDPLPEKVDSVTEMDSCVPQIIYKCVHSTDVQTELIKEVYDSLEIPNVTLINGESHRLHSKSLPNLQVPAFKVTLEDETADVNYSKNMSYIISRATLTYTTKQKFDVHVLGSNDDAYSYQSPSPMSYPHNVVSVYKKEIQCADYSNEIAVSNEDSKTSKRYKNRINDIKSRDCFYTDNGDKLTKPSDIISTIRVNDGLLWSEYICEQFQRELNFIDSFFESLQFLESCSLSDKCFKDDKIDALVKNPELMESEFDMKNLEYDSFFTKMENGANVDVSETKASNNLLLLNILIRDEQRRAKNLLFVLKKREDALKDFTKSQILYLENKKKQENTDISALKKKQRGALLKLQHECGEMQRMRKALLTLSEKRKLTLMKTKKDLELKLKNNVDMDRIILGKKKLKSNTTVDRSSPLKCFDLSTSGCEESSTSRRHSVETLQSPEHVCIKHVSSAEKSIQTGDSIIGPTSATKDRSTENAAAENFIIVDGGYLNIVFRNLSLPSIFSGGKQYEVNEQALRNIVDSSNLQHHRKGTEALDILMDQIRSSDSDRSSSPSTARSLVEELDQYYKGLNDRDKSPVDKDYSSSSTVCKSSDALDQVEPMVAQSRSFQCTSTINVDSNKTIFNGEDIIESFCVCEENEKDLDSKAVPVVIPTGPLPVPAGSSEIKELEQQQCRLLVVREIPDKPPPPYTPPADARASKPPRRFHCDDVTEDKIHMYMAEENVEPLEPSNDFDVFVHDFCNEMLDRRKQDSSEEPWSSFNVLASQQPLDPRELGSAAAAELSDVLSGAKPTFGRHMEPEWTAIQHDEDVIKNQIFESIFQRILNTTIEKYKQTVLYEPVND</sequence>
<name>A0A0L7LAN4_OPEBR</name>
<reference evidence="2 3" key="1">
    <citation type="journal article" date="2015" name="Genome Biol. Evol.">
        <title>The genome of winter moth (Operophtera brumata) provides a genomic perspective on sexual dimorphism and phenology.</title>
        <authorList>
            <person name="Derks M.F."/>
            <person name="Smit S."/>
            <person name="Salis L."/>
            <person name="Schijlen E."/>
            <person name="Bossers A."/>
            <person name="Mateman C."/>
            <person name="Pijl A.S."/>
            <person name="de Ridder D."/>
            <person name="Groenen M.A."/>
            <person name="Visser M.E."/>
            <person name="Megens H.J."/>
        </authorList>
    </citation>
    <scope>NUCLEOTIDE SEQUENCE [LARGE SCALE GENOMIC DNA]</scope>
    <source>
        <strain evidence="2">WM2013NL</strain>
        <tissue evidence="2">Head and thorax</tissue>
    </source>
</reference>
<comment type="caution">
    <text evidence="2">The sequence shown here is derived from an EMBL/GenBank/DDBJ whole genome shotgun (WGS) entry which is preliminary data.</text>
</comment>
<dbReference type="EMBL" id="JTDY01002034">
    <property type="protein sequence ID" value="KOB72271.1"/>
    <property type="molecule type" value="Genomic_DNA"/>
</dbReference>
<feature type="compositionally biased region" description="Polar residues" evidence="1">
    <location>
        <begin position="129"/>
        <end position="138"/>
    </location>
</feature>